<organism evidence="1 2">
    <name type="scientific">Cyclobacterium plantarum</name>
    <dbReference type="NCBI Taxonomy" id="2716263"/>
    <lineage>
        <taxon>Bacteria</taxon>
        <taxon>Pseudomonadati</taxon>
        <taxon>Bacteroidota</taxon>
        <taxon>Cytophagia</taxon>
        <taxon>Cytophagales</taxon>
        <taxon>Cyclobacteriaceae</taxon>
        <taxon>Cyclobacterium</taxon>
    </lineage>
</organism>
<dbReference type="Gene3D" id="2.130.10.10">
    <property type="entry name" value="YVTN repeat-like/Quinoprotein amine dehydrogenase"/>
    <property type="match status" value="1"/>
</dbReference>
<dbReference type="Proteomes" id="UP000649799">
    <property type="component" value="Unassembled WGS sequence"/>
</dbReference>
<reference evidence="1 2" key="1">
    <citation type="submission" date="2020-03" db="EMBL/GenBank/DDBJ databases">
        <title>Cyclobacterium plantarum sp. nov., a marine bacterium isolated from a coastal-marine wetland.</title>
        <authorList>
            <person name="Sanchez-Porro C."/>
            <person name="Ventosa A."/>
            <person name="Amoozegar M."/>
        </authorList>
    </citation>
    <scope>NUCLEOTIDE SEQUENCE [LARGE SCALE GENOMIC DNA]</scope>
    <source>
        <strain evidence="1 2">GBPx2</strain>
    </source>
</reference>
<protein>
    <submittedName>
        <fullName evidence="1">Transcriptional regulator</fullName>
    </submittedName>
</protein>
<sequence length="701" mass="79430">MLFLNYFSFCQQPGYFDQGISRNITLPERAGRNVLQLFARGDSVLMLTSHGLFTYYQGSWSGKPFISGLQFGVMDPSHQVWLSNGRSIWSEGGKKIPNPPLHSGESITCLAWVDTQTLLAGSSRGLFVWNGEWTLPAALKEISINSLAIDSEGSWWVAGNTGLWRHKNEMWTNMDRTVMAPGHESRYMALEPTASGGSLYFSSAKAVGKLAESADNWLAKGSDGLPYGPVTRIEEKDGVIWMATAKGLIKKEENWQYFAGKRWLPDDRVQDILAMRNKKVWVATPQGIVEIGSVRMSLEEKADSLEQVLEARHNRMGLINRSKLAVPGELSSSFMENEDNDGLWTSCYLIAQCYRFAVTRDETARKRAVRTFEALERLETVTGIPGYPARSYARATDLVAPSRSPHPKNWHLSADGQWQWLDDTSSDEIVGHLFSLALFHELVANDSQQKQVVALIDRIVSHIVDHEFQLIDADGLPTRWGIWNPDSLNRSSNWMYERGLNSLQILSHLKTAYHFTGKQKYENAYRLLVEKEGYAVNALTAKMTDPFEISHSDDILNFFPYHNLFRYTPKDDPSYPLYLKSLRRSWEAVRSDRMPVWNILSSSLLGEALDLEIAQQILEEFPLDQVNWSYTNSHRWDIKRDEFPGRGGAAQALVALPPAESNVSRWNTNPKQLDGGGKGLSEESGSFYLVAYWMGRYYGYW</sequence>
<gene>
    <name evidence="1" type="ORF">G9Q97_17095</name>
</gene>
<evidence type="ECO:0000313" key="1">
    <source>
        <dbReference type="EMBL" id="NHE58528.1"/>
    </source>
</evidence>
<accession>A0ABX0H9R8</accession>
<dbReference type="InterPro" id="IPR015943">
    <property type="entry name" value="WD40/YVTN_repeat-like_dom_sf"/>
</dbReference>
<name>A0ABX0H9R8_9BACT</name>
<keyword evidence="2" id="KW-1185">Reference proteome</keyword>
<dbReference type="SUPFAM" id="SSF63829">
    <property type="entry name" value="Calcium-dependent phosphotriesterase"/>
    <property type="match status" value="1"/>
</dbReference>
<comment type="caution">
    <text evidence="1">The sequence shown here is derived from an EMBL/GenBank/DDBJ whole genome shotgun (WGS) entry which is preliminary data.</text>
</comment>
<evidence type="ECO:0000313" key="2">
    <source>
        <dbReference type="Proteomes" id="UP000649799"/>
    </source>
</evidence>
<dbReference type="EMBL" id="JAANYN010000007">
    <property type="protein sequence ID" value="NHE58528.1"/>
    <property type="molecule type" value="Genomic_DNA"/>
</dbReference>
<proteinExistence type="predicted"/>